<dbReference type="EMBL" id="JAJGAK010000001">
    <property type="protein sequence ID" value="MCC8362703.1"/>
    <property type="molecule type" value="Genomic_DNA"/>
</dbReference>
<dbReference type="Proteomes" id="UP001165293">
    <property type="component" value="Unassembled WGS sequence"/>
</dbReference>
<keyword evidence="2" id="KW-1185">Reference proteome</keyword>
<sequence>MQYLVLAAVGGLAEPVSDRLWSMDPAALVDVDTDGRLRISTVLPDAEVLLALGLAGACVAPQDLERQPSDCCGGCGG</sequence>
<name>A0ABS8JGH0_9GAMM</name>
<proteinExistence type="predicted"/>
<evidence type="ECO:0000313" key="1">
    <source>
        <dbReference type="EMBL" id="MCC8362703.1"/>
    </source>
</evidence>
<evidence type="ECO:0000313" key="2">
    <source>
        <dbReference type="Proteomes" id="UP001165293"/>
    </source>
</evidence>
<reference evidence="1" key="1">
    <citation type="submission" date="2021-10" db="EMBL/GenBank/DDBJ databases">
        <authorList>
            <person name="Lyu M."/>
            <person name="Wang X."/>
            <person name="Meng X."/>
            <person name="Xu K."/>
        </authorList>
    </citation>
    <scope>NUCLEOTIDE SEQUENCE</scope>
    <source>
        <strain evidence="1">A6</strain>
    </source>
</reference>
<dbReference type="RefSeq" id="WP_230526285.1">
    <property type="nucleotide sequence ID" value="NZ_JAJGAK010000001.1"/>
</dbReference>
<accession>A0ABS8JGH0</accession>
<gene>
    <name evidence="1" type="ORF">LK996_06395</name>
</gene>
<comment type="caution">
    <text evidence="1">The sequence shown here is derived from an EMBL/GenBank/DDBJ whole genome shotgun (WGS) entry which is preliminary data.</text>
</comment>
<protein>
    <submittedName>
        <fullName evidence="1">Uncharacterized protein</fullName>
    </submittedName>
</protein>
<organism evidence="1 2">
    <name type="scientific">Noviluteimonas lactosilytica</name>
    <dbReference type="NCBI Taxonomy" id="2888523"/>
    <lineage>
        <taxon>Bacteria</taxon>
        <taxon>Pseudomonadati</taxon>
        <taxon>Pseudomonadota</taxon>
        <taxon>Gammaproteobacteria</taxon>
        <taxon>Lysobacterales</taxon>
        <taxon>Lysobacteraceae</taxon>
        <taxon>Noviluteimonas</taxon>
    </lineage>
</organism>